<keyword evidence="2" id="KW-0233">DNA recombination</keyword>
<reference evidence="5 6" key="1">
    <citation type="journal article" date="2020" name="Cell Host Microbe">
        <title>Functional and Genomic Variation between Human-Derived Isolates of Lachnospiraceae Reveals Inter- and Intra-Species Diversity.</title>
        <authorList>
            <person name="Sorbara M.T."/>
            <person name="Littmann E.R."/>
            <person name="Fontana E."/>
            <person name="Moody T.U."/>
            <person name="Kohout C.E."/>
            <person name="Gjonbalaj M."/>
            <person name="Eaton V."/>
            <person name="Seok R."/>
            <person name="Leiner I.M."/>
            <person name="Pamer E.G."/>
        </authorList>
    </citation>
    <scope>NUCLEOTIDE SEQUENCE [LARGE SCALE GENOMIC DNA]</scope>
    <source>
        <strain evidence="5 6">MSK.17.74</strain>
    </source>
</reference>
<dbReference type="Gene3D" id="3.90.1750.20">
    <property type="entry name" value="Putative Large Serine Recombinase, Chain B, Domain 2"/>
    <property type="match status" value="1"/>
</dbReference>
<keyword evidence="1" id="KW-0238">DNA-binding</keyword>
<organism evidence="5 6">
    <name type="scientific">Blautia faecis</name>
    <dbReference type="NCBI Taxonomy" id="871665"/>
    <lineage>
        <taxon>Bacteria</taxon>
        <taxon>Bacillati</taxon>
        <taxon>Bacillota</taxon>
        <taxon>Clostridia</taxon>
        <taxon>Lachnospirales</taxon>
        <taxon>Lachnospiraceae</taxon>
        <taxon>Blautia</taxon>
    </lineage>
</organism>
<dbReference type="InterPro" id="IPR025827">
    <property type="entry name" value="Zn_ribbon_recom_dom"/>
</dbReference>
<evidence type="ECO:0000256" key="1">
    <source>
        <dbReference type="ARBA" id="ARBA00023125"/>
    </source>
</evidence>
<evidence type="ECO:0000256" key="2">
    <source>
        <dbReference type="ARBA" id="ARBA00023172"/>
    </source>
</evidence>
<name>A0ABX2HCT2_9FIRM</name>
<feature type="domain" description="Recombinase zinc beta ribbon" evidence="4">
    <location>
        <begin position="94"/>
        <end position="148"/>
    </location>
</feature>
<accession>A0ABX2HCT2</accession>
<comment type="caution">
    <text evidence="5">The sequence shown here is derived from an EMBL/GenBank/DDBJ whole genome shotgun (WGS) entry which is preliminary data.</text>
</comment>
<evidence type="ECO:0008006" key="7">
    <source>
        <dbReference type="Google" id="ProtNLM"/>
    </source>
</evidence>
<dbReference type="InterPro" id="IPR011109">
    <property type="entry name" value="DNA_bind_recombinase_dom"/>
</dbReference>
<proteinExistence type="predicted"/>
<dbReference type="EMBL" id="JAAITS010000061">
    <property type="protein sequence ID" value="NSG87115.1"/>
    <property type="molecule type" value="Genomic_DNA"/>
</dbReference>
<dbReference type="GeneID" id="87799137"/>
<evidence type="ECO:0000313" key="6">
    <source>
        <dbReference type="Proteomes" id="UP001644719"/>
    </source>
</evidence>
<keyword evidence="6" id="KW-1185">Reference proteome</keyword>
<gene>
    <name evidence="5" type="ORF">G5B17_17290</name>
</gene>
<dbReference type="Pfam" id="PF07508">
    <property type="entry name" value="Recombinase"/>
    <property type="match status" value="1"/>
</dbReference>
<dbReference type="RefSeq" id="WP_173735416.1">
    <property type="nucleotide sequence ID" value="NZ_JAAITS010000061.1"/>
</dbReference>
<protein>
    <recommendedName>
        <fullName evidence="7">Recombinase</fullName>
    </recommendedName>
</protein>
<sequence>MHGESRWAAVSVVRILQNEKYKGDLLMQKYYIRDFLTKELEKNDGKLTQYYVENDHEAIIEREIWDAAQLEINRIKEFKRNHQIRELGSSSLEPFYGKIFCGCCGGRMVKKSRKSVWRCINSGKEKGGFCKAKPVEGHKMEEYVSAAWAQLVSQRENLLSGWEKDIAQGNALERLRAAQMKELTEKYPDWFQVAKNTRMVIGEIIIGGDKGCEILFMDGVRLVTD</sequence>
<dbReference type="Proteomes" id="UP001644719">
    <property type="component" value="Unassembled WGS sequence"/>
</dbReference>
<evidence type="ECO:0000259" key="4">
    <source>
        <dbReference type="Pfam" id="PF13408"/>
    </source>
</evidence>
<dbReference type="InterPro" id="IPR050639">
    <property type="entry name" value="SSR_resolvase"/>
</dbReference>
<evidence type="ECO:0000313" key="5">
    <source>
        <dbReference type="EMBL" id="NSG87115.1"/>
    </source>
</evidence>
<evidence type="ECO:0000259" key="3">
    <source>
        <dbReference type="Pfam" id="PF07508"/>
    </source>
</evidence>
<dbReference type="PANTHER" id="PTHR30461">
    <property type="entry name" value="DNA-INVERTASE FROM LAMBDOID PROPHAGE"/>
    <property type="match status" value="1"/>
</dbReference>
<dbReference type="InterPro" id="IPR038109">
    <property type="entry name" value="DNA_bind_recomb_sf"/>
</dbReference>
<dbReference type="Pfam" id="PF13408">
    <property type="entry name" value="Zn_ribbon_recom"/>
    <property type="match status" value="1"/>
</dbReference>
<feature type="domain" description="Recombinase" evidence="3">
    <location>
        <begin position="5"/>
        <end position="72"/>
    </location>
</feature>
<dbReference type="PANTHER" id="PTHR30461:SF2">
    <property type="entry name" value="SERINE RECOMBINASE PINE-RELATED"/>
    <property type="match status" value="1"/>
</dbReference>